<evidence type="ECO:0000256" key="7">
    <source>
        <dbReference type="SAM" id="Phobius"/>
    </source>
</evidence>
<keyword evidence="3" id="KW-0732">Signal</keyword>
<dbReference type="PROSITE" id="PS50041">
    <property type="entry name" value="C_TYPE_LECTIN_2"/>
    <property type="match status" value="1"/>
</dbReference>
<dbReference type="Gene3D" id="3.10.100.10">
    <property type="entry name" value="Mannose-Binding Protein A, subunit A"/>
    <property type="match status" value="1"/>
</dbReference>
<feature type="domain" description="C-type lectin" evidence="8">
    <location>
        <begin position="94"/>
        <end position="237"/>
    </location>
</feature>
<dbReference type="SMART" id="SM00034">
    <property type="entry name" value="CLECT"/>
    <property type="match status" value="1"/>
</dbReference>
<dbReference type="InterPro" id="IPR016187">
    <property type="entry name" value="CTDL_fold"/>
</dbReference>
<feature type="transmembrane region" description="Helical" evidence="7">
    <location>
        <begin position="282"/>
        <end position="306"/>
    </location>
</feature>
<dbReference type="Pfam" id="PF00059">
    <property type="entry name" value="Lectin_C"/>
    <property type="match status" value="1"/>
</dbReference>
<evidence type="ECO:0000313" key="10">
    <source>
        <dbReference type="Proteomes" id="UP000283210"/>
    </source>
</evidence>
<dbReference type="InterPro" id="IPR001304">
    <property type="entry name" value="C-type_lectin-like"/>
</dbReference>
<dbReference type="InterPro" id="IPR051505">
    <property type="entry name" value="C-type_lectin_domain"/>
</dbReference>
<dbReference type="FunFam" id="3.10.100.10:FF:000006">
    <property type="entry name" value="Layilin b"/>
    <property type="match status" value="1"/>
</dbReference>
<evidence type="ECO:0000256" key="5">
    <source>
        <dbReference type="ARBA" id="ARBA00022989"/>
    </source>
</evidence>
<reference evidence="9 10" key="2">
    <citation type="submission" date="2019-01" db="EMBL/GenBank/DDBJ databases">
        <title>A chromosome length genome reference of the Java medaka (oryzias javanicus).</title>
        <authorList>
            <person name="Herpin A."/>
            <person name="Takehana Y."/>
            <person name="Naruse K."/>
            <person name="Ansai S."/>
            <person name="Kawaguchi M."/>
        </authorList>
    </citation>
    <scope>NUCLEOTIDE SEQUENCE [LARGE SCALE GENOMIC DNA]</scope>
    <source>
        <strain evidence="9">RS831</strain>
        <tissue evidence="9">Whole body</tissue>
    </source>
</reference>
<evidence type="ECO:0000256" key="3">
    <source>
        <dbReference type="ARBA" id="ARBA00022729"/>
    </source>
</evidence>
<gene>
    <name evidence="9" type="ORF">OJAV_G00129660</name>
</gene>
<dbReference type="EMBL" id="CM012449">
    <property type="protein sequence ID" value="RVE64804.1"/>
    <property type="molecule type" value="Genomic_DNA"/>
</dbReference>
<evidence type="ECO:0000256" key="1">
    <source>
        <dbReference type="ARBA" id="ARBA00004479"/>
    </source>
</evidence>
<evidence type="ECO:0000256" key="4">
    <source>
        <dbReference type="ARBA" id="ARBA00022734"/>
    </source>
</evidence>
<sequence>MTACLYPRTTADVDPLFLGGWVGADPLPPMRHLRYRNCLLPEKFANFARSGAEKQPRDHVDMDWIKLFGAVIAVWFHPGSASKFHGERICRLGTERPCYKAFYIQDSRRRLTFEDAAQACRMDGGELLSIESESEQRLMETFIRQLHVGNGDFWIGLHRSPQHPRRGSATPTCPSQYYWLDGSKTKYRNWHWDEPSCGKERCVVLYHQPLAPIHEDGRFSFQWIDDNCSSKNNFVCKYQEEKLPVFTAPPQWPNVVSTTEEEENMRIVHGSSVSFSDNSPNVSYILCATIPALLLLLLAVTGFLCYKQHGKRRKTETKSFSGRSKQGTTTIASPCPVQGPYAFSDITRLPNTVLDNRMPVKKMEYSFSSSLNSFCDDYENVTSMDRESGFVSNDIYESCKSQSQTGWVENEIYG</sequence>
<evidence type="ECO:0000259" key="8">
    <source>
        <dbReference type="PROSITE" id="PS50041"/>
    </source>
</evidence>
<dbReference type="InterPro" id="IPR016186">
    <property type="entry name" value="C-type_lectin-like/link_sf"/>
</dbReference>
<proteinExistence type="predicted"/>
<keyword evidence="4" id="KW-0430">Lectin</keyword>
<dbReference type="Proteomes" id="UP000283210">
    <property type="component" value="Chromosome 13"/>
</dbReference>
<protein>
    <recommendedName>
        <fullName evidence="8">C-type lectin domain-containing protein</fullName>
    </recommendedName>
</protein>
<dbReference type="AlphaFoldDB" id="A0A3S2MD50"/>
<dbReference type="PANTHER" id="PTHR14789">
    <property type="entry name" value="CHONDROLECTIN VARIANT CHODLFDELTAE"/>
    <property type="match status" value="1"/>
</dbReference>
<organism evidence="9 10">
    <name type="scientific">Oryzias javanicus</name>
    <name type="common">Javanese ricefish</name>
    <name type="synonym">Aplocheilus javanicus</name>
    <dbReference type="NCBI Taxonomy" id="123683"/>
    <lineage>
        <taxon>Eukaryota</taxon>
        <taxon>Metazoa</taxon>
        <taxon>Chordata</taxon>
        <taxon>Craniata</taxon>
        <taxon>Vertebrata</taxon>
        <taxon>Euteleostomi</taxon>
        <taxon>Actinopterygii</taxon>
        <taxon>Neopterygii</taxon>
        <taxon>Teleostei</taxon>
        <taxon>Neoteleostei</taxon>
        <taxon>Acanthomorphata</taxon>
        <taxon>Ovalentaria</taxon>
        <taxon>Atherinomorphae</taxon>
        <taxon>Beloniformes</taxon>
        <taxon>Adrianichthyidae</taxon>
        <taxon>Oryziinae</taxon>
        <taxon>Oryzias</taxon>
    </lineage>
</organism>
<reference evidence="9 10" key="1">
    <citation type="submission" date="2018-11" db="EMBL/GenBank/DDBJ databases">
        <authorList>
            <person name="Lopez-Roques C."/>
            <person name="Donnadieu C."/>
            <person name="Bouchez O."/>
            <person name="Klopp C."/>
            <person name="Cabau C."/>
            <person name="Zahm M."/>
        </authorList>
    </citation>
    <scope>NUCLEOTIDE SEQUENCE [LARGE SCALE GENOMIC DNA]</scope>
    <source>
        <strain evidence="9">RS831</strain>
        <tissue evidence="9">Whole body</tissue>
    </source>
</reference>
<name>A0A3S2MD50_ORYJA</name>
<dbReference type="GO" id="GO:0016020">
    <property type="term" value="C:membrane"/>
    <property type="evidence" value="ECO:0007669"/>
    <property type="project" value="UniProtKB-SubCell"/>
</dbReference>
<evidence type="ECO:0000313" key="9">
    <source>
        <dbReference type="EMBL" id="RVE64804.1"/>
    </source>
</evidence>
<keyword evidence="6 7" id="KW-0472">Membrane</keyword>
<evidence type="ECO:0000256" key="2">
    <source>
        <dbReference type="ARBA" id="ARBA00022692"/>
    </source>
</evidence>
<evidence type="ECO:0000256" key="6">
    <source>
        <dbReference type="ARBA" id="ARBA00023136"/>
    </source>
</evidence>
<dbReference type="OrthoDB" id="5797898at2759"/>
<dbReference type="GO" id="GO:0005540">
    <property type="term" value="F:hyaluronic acid binding"/>
    <property type="evidence" value="ECO:0007669"/>
    <property type="project" value="TreeGrafter"/>
</dbReference>
<keyword evidence="5 7" id="KW-1133">Transmembrane helix</keyword>
<dbReference type="GO" id="GO:0030246">
    <property type="term" value="F:carbohydrate binding"/>
    <property type="evidence" value="ECO:0007669"/>
    <property type="project" value="UniProtKB-KW"/>
</dbReference>
<comment type="subcellular location">
    <subcellularLocation>
        <location evidence="1">Membrane</location>
        <topology evidence="1">Single-pass type I membrane protein</topology>
    </subcellularLocation>
</comment>
<keyword evidence="10" id="KW-1185">Reference proteome</keyword>
<dbReference type="SUPFAM" id="SSF56436">
    <property type="entry name" value="C-type lectin-like"/>
    <property type="match status" value="1"/>
</dbReference>
<dbReference type="PANTHER" id="PTHR14789:SF2">
    <property type="entry name" value="LAYILIN"/>
    <property type="match status" value="1"/>
</dbReference>
<keyword evidence="2 7" id="KW-0812">Transmembrane</keyword>
<accession>A0A3S2MD50</accession>